<feature type="region of interest" description="Disordered" evidence="1">
    <location>
        <begin position="1"/>
        <end position="35"/>
    </location>
</feature>
<organism evidence="2">
    <name type="scientific">Tetraselmis chuii</name>
    <dbReference type="NCBI Taxonomy" id="63592"/>
    <lineage>
        <taxon>Eukaryota</taxon>
        <taxon>Viridiplantae</taxon>
        <taxon>Chlorophyta</taxon>
        <taxon>core chlorophytes</taxon>
        <taxon>Chlorodendrophyceae</taxon>
        <taxon>Chlorodendrales</taxon>
        <taxon>Chlorodendraceae</taxon>
        <taxon>Tetraselmis</taxon>
    </lineage>
</organism>
<sequence>MLRVSAATRSTGCGDGGRVGRPSRNQLAHSALPAQQRVQSHRNEMLRRKGRHGPLRIAAATSSQLLEVIESSPEDKGAVLGVASELDSAPETALTCLDGDWTVSWTDLGKGWISKAVMGLFTPSLKMLSFGTLPPVKVAIVDSYNRVRGGSYDLLQVFQLEGSDVTAAMVLSGTCGPDLERPNRLNVQFSSVRVLTREDAPLEWRDVLVEAGLGDALTAAQGVVAKCTYIDVDYIDDVLRVHKGESGTTYVLRRLQPPAHIPFPLEP</sequence>
<dbReference type="AlphaFoldDB" id="A0A7S1T497"/>
<name>A0A7S1T497_9CHLO</name>
<accession>A0A7S1T497</accession>
<evidence type="ECO:0000256" key="1">
    <source>
        <dbReference type="SAM" id="MobiDB-lite"/>
    </source>
</evidence>
<protein>
    <recommendedName>
        <fullName evidence="3">Plastid lipid-associated protein/fibrillin conserved domain-containing protein</fullName>
    </recommendedName>
</protein>
<evidence type="ECO:0008006" key="3">
    <source>
        <dbReference type="Google" id="ProtNLM"/>
    </source>
</evidence>
<reference evidence="2" key="1">
    <citation type="submission" date="2021-01" db="EMBL/GenBank/DDBJ databases">
        <authorList>
            <person name="Corre E."/>
            <person name="Pelletier E."/>
            <person name="Niang G."/>
            <person name="Scheremetjew M."/>
            <person name="Finn R."/>
            <person name="Kale V."/>
            <person name="Holt S."/>
            <person name="Cochrane G."/>
            <person name="Meng A."/>
            <person name="Brown T."/>
            <person name="Cohen L."/>
        </authorList>
    </citation>
    <scope>NUCLEOTIDE SEQUENCE</scope>
    <source>
        <strain evidence="2">PLY429</strain>
    </source>
</reference>
<dbReference type="EMBL" id="HBGG01037601">
    <property type="protein sequence ID" value="CAD9217657.1"/>
    <property type="molecule type" value="Transcribed_RNA"/>
</dbReference>
<gene>
    <name evidence="2" type="ORF">TCHU04912_LOCUS19393</name>
</gene>
<evidence type="ECO:0000313" key="2">
    <source>
        <dbReference type="EMBL" id="CAD9217657.1"/>
    </source>
</evidence>
<proteinExistence type="predicted"/>